<dbReference type="InterPro" id="IPR006530">
    <property type="entry name" value="YD"/>
</dbReference>
<dbReference type="PANTHER" id="PTHR32305:SF15">
    <property type="entry name" value="PROTEIN RHSA-RELATED"/>
    <property type="match status" value="1"/>
</dbReference>
<dbReference type="Gene3D" id="2.180.10.10">
    <property type="entry name" value="RHS repeat-associated core"/>
    <property type="match status" value="3"/>
</dbReference>
<keyword evidence="5" id="KW-1185">Reference proteome</keyword>
<dbReference type="InParanoid" id="A0A2I1DPR5"/>
<dbReference type="EMBL" id="MXAV01000006">
    <property type="protein sequence ID" value="PKY11873.1"/>
    <property type="molecule type" value="Genomic_DNA"/>
</dbReference>
<dbReference type="RefSeq" id="WP_010637450.1">
    <property type="nucleotide sequence ID" value="NZ_MXAV01000006.1"/>
</dbReference>
<dbReference type="Pfam" id="PF25023">
    <property type="entry name" value="TEN_YD-shell"/>
    <property type="match status" value="2"/>
</dbReference>
<evidence type="ECO:0000256" key="1">
    <source>
        <dbReference type="ARBA" id="ARBA00022737"/>
    </source>
</evidence>
<dbReference type="Proteomes" id="UP000234329">
    <property type="component" value="Unassembled WGS sequence"/>
</dbReference>
<dbReference type="Gene3D" id="3.90.70.10">
    <property type="entry name" value="Cysteine proteinases"/>
    <property type="match status" value="1"/>
</dbReference>
<feature type="region of interest" description="Disordered" evidence="2">
    <location>
        <begin position="304"/>
        <end position="326"/>
    </location>
</feature>
<name>A0A2I1DPR5_9PROT</name>
<dbReference type="Pfam" id="PF05593">
    <property type="entry name" value="RHS_repeat"/>
    <property type="match status" value="3"/>
</dbReference>
<feature type="domain" description="Teneurin-like YD-shell" evidence="3">
    <location>
        <begin position="1156"/>
        <end position="1406"/>
    </location>
</feature>
<organism evidence="4 5">
    <name type="scientific">Acidithiobacillus marinus</name>
    <dbReference type="NCBI Taxonomy" id="187490"/>
    <lineage>
        <taxon>Bacteria</taxon>
        <taxon>Pseudomonadati</taxon>
        <taxon>Pseudomonadota</taxon>
        <taxon>Acidithiobacillia</taxon>
        <taxon>Acidithiobacillales</taxon>
        <taxon>Acidithiobacillaceae</taxon>
        <taxon>Acidithiobacillus</taxon>
    </lineage>
</organism>
<gene>
    <name evidence="4" type="ORF">B1757_02625</name>
</gene>
<dbReference type="InterPro" id="IPR050708">
    <property type="entry name" value="T6SS_VgrG/RHS"/>
</dbReference>
<dbReference type="InterPro" id="IPR022385">
    <property type="entry name" value="Rhs_assc_core"/>
</dbReference>
<dbReference type="PANTHER" id="PTHR32305">
    <property type="match status" value="1"/>
</dbReference>
<dbReference type="CDD" id="cd02259">
    <property type="entry name" value="Peptidase_C39_like"/>
    <property type="match status" value="1"/>
</dbReference>
<keyword evidence="1" id="KW-0677">Repeat</keyword>
<comment type="caution">
    <text evidence="4">The sequence shown here is derived from an EMBL/GenBank/DDBJ whole genome shotgun (WGS) entry which is preliminary data.</text>
</comment>
<dbReference type="InterPro" id="IPR056823">
    <property type="entry name" value="TEN-like_YD-shell"/>
</dbReference>
<reference evidence="4 5" key="1">
    <citation type="submission" date="2017-03" db="EMBL/GenBank/DDBJ databases">
        <title>Draft genime sequence of the acidophilic sulfur-oxidizing bacterium Acidithiobacillus sp. SH, isolated from seawater.</title>
        <authorList>
            <person name="Sharmin S."/>
            <person name="Tokuhisa M."/>
            <person name="Kanao T."/>
            <person name="Kamimura K."/>
        </authorList>
    </citation>
    <scope>NUCLEOTIDE SEQUENCE [LARGE SCALE GENOMIC DNA]</scope>
    <source>
        <strain evidence="4 5">SH</strain>
    </source>
</reference>
<dbReference type="OrthoDB" id="5290774at2"/>
<evidence type="ECO:0000313" key="5">
    <source>
        <dbReference type="Proteomes" id="UP000234329"/>
    </source>
</evidence>
<feature type="region of interest" description="Disordered" evidence="2">
    <location>
        <begin position="1"/>
        <end position="30"/>
    </location>
</feature>
<accession>A0A2I1DPR5</accession>
<evidence type="ECO:0000313" key="4">
    <source>
        <dbReference type="EMBL" id="PKY11873.1"/>
    </source>
</evidence>
<dbReference type="NCBIfam" id="TIGR03696">
    <property type="entry name" value="Rhs_assc_core"/>
    <property type="match status" value="1"/>
</dbReference>
<dbReference type="InterPro" id="IPR031325">
    <property type="entry name" value="RHS_repeat"/>
</dbReference>
<feature type="domain" description="Teneurin-like YD-shell" evidence="3">
    <location>
        <begin position="755"/>
        <end position="873"/>
    </location>
</feature>
<dbReference type="NCBIfam" id="TIGR01643">
    <property type="entry name" value="YD_repeat_2x"/>
    <property type="match status" value="10"/>
</dbReference>
<evidence type="ECO:0000259" key="3">
    <source>
        <dbReference type="Pfam" id="PF25023"/>
    </source>
</evidence>
<evidence type="ECO:0000256" key="2">
    <source>
        <dbReference type="SAM" id="MobiDB-lite"/>
    </source>
</evidence>
<proteinExistence type="predicted"/>
<sequence length="1548" mass="171063">MPSHPNAALLNEGHHPFPEPLIPQGEPGEAEASELQAAITAWERSGRPDSFAALETFVGQHPDSAWAIAVQANLGILAVEQACFSVALRWLEQAFLAGQDVQETQMRSLVDRTLGELLRLSARLGDVTALDRWLRIADTRSMRGAATEARTAARIALWSLRNQTGVAHRCGAAALKGVLLAKEPSPALPILKTLESARSGIDGLNLLDLEQLATEVGIVLQAVHREDAKTPVTTPAVVHWKVGHFATLLDYRDGRYLLRDSVFPNDRWIAEDTLDSEGSGFFLASTVAPGFRAATPEEKTATFGRGYVSGQQPGANKKESTKVPTKPQKCTGMATYTAYAATVSLVMEDIPLGYTPPKGPAIALEMTYAQREDSQPANFPFFNFGPKWNSNWLAWIQDIPGDPGNNVSRAIPGGGTQYYSGYDSATGQFTPQTDNGAVLQLVSETPVRYVLTKADGSQQIYAQSNGATSGTRYVLLSELRDASGNTVSLSYDGELRLTEITDALGQKTAFTYGDPKNPLLVTAVTDPFGRSARIAYDDTGRLVSITDVMGMVSGFAYDSGDFIEALTTPYGKSTFQYGEDGTTLWLEMTDPLGETSYLKFTQNAPIEFSDPIAPSGMNLFNAYLMDRNSFFWDAHAYAHGGVDYANAHLYHWLHWEPNTSLSSDVIESQKDPLTRRVWYNYPGQVWGGATGTLNLPSIIGRVLEDGTTQLTQIGYGAYGHITSFTDPAGRETFFTYAPNGVDLIEVAQKTASGQDVLFQATYDHRHLPLTITDAAGQQTTFTYNDAGQPLTVTNALGQVTTYRYDTQGYLTEVVNANAVTALRFAYDAYGRVASVTDAEGYTLGFQYDALNRLTEVRYPDGTTRTYGYDKLDLVSQTNRLGETTRYAYDAVRRLIAVTDPVGRVTRYGYNEAGYLTTLTDPAGNVTTWERDIQNRVTAKIYANGTKETYTYDPATGQLATVTDAMGQVKTLTYTIDERVSEIAYTDTLVDTPNVSFTYGEDYPRIKSRTDGIGTTFYAYNSVGEFGAGQVGQETTPHGAIDWEYDSLGRKVSRRVGDVVESTEYDLIGRLLSITNPLGSFQYEYAGQSDLPTALLSIGGVLDTYFRYGPLNESRQLRAIHHNALFPLQVMDFLYQSDPEDRVVQATDIGGQLIPQYKSYQYDAAGRLTNEAAYPGGVTNYRYDPADNITSMQAPEGSWTASYNDVNEIVERNDRSYSYDANGNLTSDGVRTYTWDAENRLVAIAYMDQPEKHSQFQYDGLNRRAIMTETNGTVSETTTFLWDGTELLRGQTGAEATWYYKQGEIHGSRKLYYVRDRLGSVRETVGEDHVVKARMSYTPYGVTETRLPPFIGKASDYRYAGLFFHEQSGLYLAVFRVYDPEAGRWISRDPVNLTILDNKYTYSDNNPSNYSDYAGLLVTNRLLPGSQLYYDPVLHQAFYAPPYASFRLESWYASHAPWWAIFPALWHGGTFDYQRPIPNKPNINYTQYVCAANYGVGVYERSEGIPELIAILGNAAVLALHPGTFLQRFKADEPLWSAGYKGGAFVIGK</sequence>
<protein>
    <recommendedName>
        <fullName evidence="3">Teneurin-like YD-shell domain-containing protein</fullName>
    </recommendedName>
</protein>